<dbReference type="Pfam" id="PF12867">
    <property type="entry name" value="DinB_2"/>
    <property type="match status" value="2"/>
</dbReference>
<keyword evidence="3" id="KW-1185">Reference proteome</keyword>
<feature type="domain" description="DinB-like" evidence="1">
    <location>
        <begin position="11"/>
        <end position="43"/>
    </location>
</feature>
<dbReference type="Proteomes" id="UP000291189">
    <property type="component" value="Unassembled WGS sequence"/>
</dbReference>
<dbReference type="OrthoDB" id="5022306at2"/>
<name>A0A4Q5IUV1_9ACTN</name>
<dbReference type="SUPFAM" id="SSF109854">
    <property type="entry name" value="DinB/YfiT-like putative metalloenzymes"/>
    <property type="match status" value="1"/>
</dbReference>
<comment type="caution">
    <text evidence="2">The sequence shown here is derived from an EMBL/GenBank/DDBJ whole genome shotgun (WGS) entry which is preliminary data.</text>
</comment>
<dbReference type="AlphaFoldDB" id="A0A4Q5IUV1"/>
<feature type="domain" description="DinB-like" evidence="1">
    <location>
        <begin position="70"/>
        <end position="172"/>
    </location>
</feature>
<protein>
    <submittedName>
        <fullName evidence="2">DinB family protein</fullName>
    </submittedName>
</protein>
<evidence type="ECO:0000313" key="3">
    <source>
        <dbReference type="Proteomes" id="UP000291189"/>
    </source>
</evidence>
<evidence type="ECO:0000259" key="1">
    <source>
        <dbReference type="Pfam" id="PF12867"/>
    </source>
</evidence>
<gene>
    <name evidence="2" type="ORF">ETU37_21095</name>
</gene>
<organism evidence="2 3">
    <name type="scientific">Nocardioides iriomotensis</name>
    <dbReference type="NCBI Taxonomy" id="715784"/>
    <lineage>
        <taxon>Bacteria</taxon>
        <taxon>Bacillati</taxon>
        <taxon>Actinomycetota</taxon>
        <taxon>Actinomycetes</taxon>
        <taxon>Propionibacteriales</taxon>
        <taxon>Nocardioidaceae</taxon>
        <taxon>Nocardioides</taxon>
    </lineage>
</organism>
<dbReference type="InterPro" id="IPR024775">
    <property type="entry name" value="DinB-like"/>
</dbReference>
<evidence type="ECO:0000313" key="2">
    <source>
        <dbReference type="EMBL" id="RYU09757.1"/>
    </source>
</evidence>
<proteinExistence type="predicted"/>
<dbReference type="InterPro" id="IPR034660">
    <property type="entry name" value="DinB/YfiT-like"/>
</dbReference>
<reference evidence="2 3" key="1">
    <citation type="submission" date="2019-01" db="EMBL/GenBank/DDBJ databases">
        <title>Nocardioides guangzhouensis sp. nov., an actinobacterium isolated from soil.</title>
        <authorList>
            <person name="Fu Y."/>
            <person name="Cai Y."/>
            <person name="Lin Z."/>
            <person name="Chen P."/>
        </authorList>
    </citation>
    <scope>NUCLEOTIDE SEQUENCE [LARGE SCALE GENOMIC DNA]</scope>
    <source>
        <strain evidence="2 3">NBRC 105384</strain>
    </source>
</reference>
<accession>A0A4Q5IUV1</accession>
<dbReference type="EMBL" id="SDPU01000035">
    <property type="protein sequence ID" value="RYU09757.1"/>
    <property type="molecule type" value="Genomic_DNA"/>
</dbReference>
<sequence length="186" mass="20718">MDWNGELLDQVETHWHQRLRPRLEGLSDEEYYWAPAPGSWTIHRRGESPAPVSYGAGDYTWDYGPASDGPAPMTTIAWRLGHLIETLASMNGVYFGGPRVTAETFDYPGSAETALRRLDDTYAAWVAGVRELGDEGLAARQGSKSPPEFADAPVARVVLYTSVEIFHHGAEISLLRDLYLREPQAR</sequence>